<proteinExistence type="predicted"/>
<evidence type="ECO:0000313" key="2">
    <source>
        <dbReference type="EMBL" id="KZV34564.1"/>
    </source>
</evidence>
<keyword evidence="1" id="KW-1133">Transmembrane helix</keyword>
<feature type="transmembrane region" description="Helical" evidence="1">
    <location>
        <begin position="325"/>
        <end position="347"/>
    </location>
</feature>
<keyword evidence="3" id="KW-1185">Reference proteome</keyword>
<dbReference type="Proteomes" id="UP000250235">
    <property type="component" value="Unassembled WGS sequence"/>
</dbReference>
<reference evidence="2 3" key="1">
    <citation type="journal article" date="2015" name="Proc. Natl. Acad. Sci. U.S.A.">
        <title>The resurrection genome of Boea hygrometrica: A blueprint for survival of dehydration.</title>
        <authorList>
            <person name="Xiao L."/>
            <person name="Yang G."/>
            <person name="Zhang L."/>
            <person name="Yang X."/>
            <person name="Zhao S."/>
            <person name="Ji Z."/>
            <person name="Zhou Q."/>
            <person name="Hu M."/>
            <person name="Wang Y."/>
            <person name="Chen M."/>
            <person name="Xu Y."/>
            <person name="Jin H."/>
            <person name="Xiao X."/>
            <person name="Hu G."/>
            <person name="Bao F."/>
            <person name="Hu Y."/>
            <person name="Wan P."/>
            <person name="Li L."/>
            <person name="Deng X."/>
            <person name="Kuang T."/>
            <person name="Xiang C."/>
            <person name="Zhu J.K."/>
            <person name="Oliver M.J."/>
            <person name="He Y."/>
        </authorList>
    </citation>
    <scope>NUCLEOTIDE SEQUENCE [LARGE SCALE GENOMIC DNA]</scope>
    <source>
        <strain evidence="3">cv. XS01</strain>
    </source>
</reference>
<organism evidence="2 3">
    <name type="scientific">Dorcoceras hygrometricum</name>
    <dbReference type="NCBI Taxonomy" id="472368"/>
    <lineage>
        <taxon>Eukaryota</taxon>
        <taxon>Viridiplantae</taxon>
        <taxon>Streptophyta</taxon>
        <taxon>Embryophyta</taxon>
        <taxon>Tracheophyta</taxon>
        <taxon>Spermatophyta</taxon>
        <taxon>Magnoliopsida</taxon>
        <taxon>eudicotyledons</taxon>
        <taxon>Gunneridae</taxon>
        <taxon>Pentapetalae</taxon>
        <taxon>asterids</taxon>
        <taxon>lamiids</taxon>
        <taxon>Lamiales</taxon>
        <taxon>Gesneriaceae</taxon>
        <taxon>Didymocarpoideae</taxon>
        <taxon>Trichosporeae</taxon>
        <taxon>Loxocarpinae</taxon>
        <taxon>Dorcoceras</taxon>
    </lineage>
</organism>
<keyword evidence="1" id="KW-0472">Membrane</keyword>
<evidence type="ECO:0000256" key="1">
    <source>
        <dbReference type="SAM" id="Phobius"/>
    </source>
</evidence>
<feature type="transmembrane region" description="Helical" evidence="1">
    <location>
        <begin position="27"/>
        <end position="48"/>
    </location>
</feature>
<dbReference type="EMBL" id="KV005036">
    <property type="protein sequence ID" value="KZV34564.1"/>
    <property type="molecule type" value="Genomic_DNA"/>
</dbReference>
<name>A0A2Z7BJG4_9LAMI</name>
<sequence length="394" mass="43857">MASSLFTNTIHVDYDAVLAMENPGMVAMFQSLVASVLIGFLGCPAVLYEDSVTEFFENGSVRDGLVVSTVNGVNVEISETMFAETFELPIEGLTELSEIPKDVVIDEVQKFFNSFCLKKLATLQIDESYFDKEALVLSWAEAESTRIALNRKVYILMKYREVLVRKFLESWKLNFVPGERSSATDIKVIDMLSDLPLFILEEFKQQTLAHGLQWAGRVAHGFLKGAHEIAVPKGVLANSASVTADLMVVKKAVRELNAKVDAVSTGLVDVRKDLEATKESISHQLLEFQAQAQANHNILTDQLSELVIILIGAEMTKRGKVVAEVLNHHLMIITEEVAILVVVVIMLEPQALWRDLLMLIDGEKGAAKVEAEGIEVDLTREEDIFSRSFEDRLR</sequence>
<protein>
    <submittedName>
        <fullName evidence="2">Uncharacterized protein</fullName>
    </submittedName>
</protein>
<dbReference type="AlphaFoldDB" id="A0A2Z7BJG4"/>
<gene>
    <name evidence="2" type="ORF">F511_25113</name>
</gene>
<keyword evidence="1" id="KW-0812">Transmembrane</keyword>
<evidence type="ECO:0000313" key="3">
    <source>
        <dbReference type="Proteomes" id="UP000250235"/>
    </source>
</evidence>
<accession>A0A2Z7BJG4</accession>